<reference evidence="1" key="1">
    <citation type="submission" date="2014-09" db="EMBL/GenBank/DDBJ databases">
        <authorList>
            <person name="Magalhaes I.L.F."/>
            <person name="Oliveira U."/>
            <person name="Santos F.R."/>
            <person name="Vidigal T.H.D.A."/>
            <person name="Brescovit A.D."/>
            <person name="Santos A.J."/>
        </authorList>
    </citation>
    <scope>NUCLEOTIDE SEQUENCE</scope>
    <source>
        <tissue evidence="1">Shoot tissue taken approximately 20 cm above the soil surface</tissue>
    </source>
</reference>
<organism evidence="1">
    <name type="scientific">Arundo donax</name>
    <name type="common">Giant reed</name>
    <name type="synonym">Donax arundinaceus</name>
    <dbReference type="NCBI Taxonomy" id="35708"/>
    <lineage>
        <taxon>Eukaryota</taxon>
        <taxon>Viridiplantae</taxon>
        <taxon>Streptophyta</taxon>
        <taxon>Embryophyta</taxon>
        <taxon>Tracheophyta</taxon>
        <taxon>Spermatophyta</taxon>
        <taxon>Magnoliopsida</taxon>
        <taxon>Liliopsida</taxon>
        <taxon>Poales</taxon>
        <taxon>Poaceae</taxon>
        <taxon>PACMAD clade</taxon>
        <taxon>Arundinoideae</taxon>
        <taxon>Arundineae</taxon>
        <taxon>Arundo</taxon>
    </lineage>
</organism>
<reference evidence="1" key="2">
    <citation type="journal article" date="2015" name="Data Brief">
        <title>Shoot transcriptome of the giant reed, Arundo donax.</title>
        <authorList>
            <person name="Barrero R.A."/>
            <person name="Guerrero F.D."/>
            <person name="Moolhuijzen P."/>
            <person name="Goolsby J.A."/>
            <person name="Tidwell J."/>
            <person name="Bellgard S.E."/>
            <person name="Bellgard M.I."/>
        </authorList>
    </citation>
    <scope>NUCLEOTIDE SEQUENCE</scope>
    <source>
        <tissue evidence="1">Shoot tissue taken approximately 20 cm above the soil surface</tissue>
    </source>
</reference>
<dbReference type="EMBL" id="GBRH01236002">
    <property type="protein sequence ID" value="JAD61893.1"/>
    <property type="molecule type" value="Transcribed_RNA"/>
</dbReference>
<protein>
    <submittedName>
        <fullName evidence="1">Uncharacterized protein</fullName>
    </submittedName>
</protein>
<proteinExistence type="predicted"/>
<name>A0A0A9BIA7_ARUDO</name>
<dbReference type="AlphaFoldDB" id="A0A0A9BIA7"/>
<evidence type="ECO:0000313" key="1">
    <source>
        <dbReference type="EMBL" id="JAD61893.1"/>
    </source>
</evidence>
<sequence length="76" mass="8699">MRWSQVHHVTPFEAKPATRLIPEPLSHNRLLTKHEVVHRNLRVVREHHICTDGTIVGAVHPVEIHVPLVKPQRGCS</sequence>
<accession>A0A0A9BIA7</accession>